<dbReference type="Proteomes" id="UP001163046">
    <property type="component" value="Unassembled WGS sequence"/>
</dbReference>
<evidence type="ECO:0000256" key="9">
    <source>
        <dbReference type="ARBA" id="ARBA00022741"/>
    </source>
</evidence>
<keyword evidence="11" id="KW-0067">ATP-binding</keyword>
<evidence type="ECO:0000256" key="2">
    <source>
        <dbReference type="ARBA" id="ARBA00004496"/>
    </source>
</evidence>
<evidence type="ECO:0000256" key="15">
    <source>
        <dbReference type="SAM" id="MobiDB-lite"/>
    </source>
</evidence>
<dbReference type="PANTHER" id="PTHR44535:SF1">
    <property type="entry name" value="SERINE_THREONINE-PROTEIN KINASE NEK9"/>
    <property type="match status" value="1"/>
</dbReference>
<sequence>MVGKQIVHAACGDDFTVVAAADNQIYSWGRGDNGRLGVLTDSLVRAKGGIPCTAVPKPIFGALHVLSCVACRHWNSLIVAERVLSSRTVKRVGSSGRSLESQSSGDNGGDSVFSEPMGLDINHDSGPANPNDLFGDTKDSGVGRSPRAPESGSDPRSLGDSSVPPAWLQDELDQAEYISSMGSSSTNRSPSQASASSNGHSLSASESNVPAWLKNELREAEYIPIHGQATPPAKSNEISISSVAVQCDLQPGDIEEMNARLLQLEQENSKLRGKLAQQSTKMKILQQENHTFVTNQRKFWELIDSWHKDCQQASSLSAINKKEINKSGQAPVDGQISTDSSDDTWEV</sequence>
<feature type="region of interest" description="Disordered" evidence="15">
    <location>
        <begin position="180"/>
        <end position="205"/>
    </location>
</feature>
<evidence type="ECO:0000256" key="14">
    <source>
        <dbReference type="SAM" id="Coils"/>
    </source>
</evidence>
<keyword evidence="6" id="KW-0723">Serine/threonine-protein kinase</keyword>
<dbReference type="PROSITE" id="PS50012">
    <property type="entry name" value="RCC1_3"/>
    <property type="match status" value="1"/>
</dbReference>
<keyword evidence="17" id="KW-1185">Reference proteome</keyword>
<name>A0A9W9YSP7_9CNID</name>
<evidence type="ECO:0000313" key="16">
    <source>
        <dbReference type="EMBL" id="KAJ7365545.1"/>
    </source>
</evidence>
<dbReference type="InterPro" id="IPR000408">
    <property type="entry name" value="Reg_chr_condens"/>
</dbReference>
<dbReference type="GO" id="GO:0046872">
    <property type="term" value="F:metal ion binding"/>
    <property type="evidence" value="ECO:0007669"/>
    <property type="project" value="UniProtKB-KW"/>
</dbReference>
<keyword evidence="8" id="KW-0479">Metal-binding</keyword>
<dbReference type="InterPro" id="IPR009091">
    <property type="entry name" value="RCC1/BLIP-II"/>
</dbReference>
<accession>A0A9W9YSP7</accession>
<dbReference type="OrthoDB" id="248923at2759"/>
<reference evidence="16" key="1">
    <citation type="submission" date="2023-01" db="EMBL/GenBank/DDBJ databases">
        <title>Genome assembly of the deep-sea coral Lophelia pertusa.</title>
        <authorList>
            <person name="Herrera S."/>
            <person name="Cordes E."/>
        </authorList>
    </citation>
    <scope>NUCLEOTIDE SEQUENCE</scope>
    <source>
        <strain evidence="16">USNM1676648</strain>
        <tissue evidence="16">Polyp</tissue>
    </source>
</reference>
<feature type="region of interest" description="Disordered" evidence="15">
    <location>
        <begin position="90"/>
        <end position="165"/>
    </location>
</feature>
<feature type="compositionally biased region" description="Low complexity" evidence="15">
    <location>
        <begin position="93"/>
        <end position="105"/>
    </location>
</feature>
<dbReference type="GO" id="GO:0005737">
    <property type="term" value="C:cytoplasm"/>
    <property type="evidence" value="ECO:0007669"/>
    <property type="project" value="UniProtKB-SubCell"/>
</dbReference>
<evidence type="ECO:0000256" key="10">
    <source>
        <dbReference type="ARBA" id="ARBA00022777"/>
    </source>
</evidence>
<dbReference type="AlphaFoldDB" id="A0A9W9YSP7"/>
<evidence type="ECO:0000256" key="12">
    <source>
        <dbReference type="ARBA" id="ARBA00022842"/>
    </source>
</evidence>
<comment type="similarity">
    <text evidence="3">Belongs to the protein kinase superfamily. NEK Ser/Thr protein kinase family. NIMA subfamily.</text>
</comment>
<dbReference type="EMBL" id="MU827303">
    <property type="protein sequence ID" value="KAJ7365545.1"/>
    <property type="molecule type" value="Genomic_DNA"/>
</dbReference>
<keyword evidence="14" id="KW-0175">Coiled coil</keyword>
<dbReference type="InterPro" id="IPR051997">
    <property type="entry name" value="STK_NEK"/>
</dbReference>
<evidence type="ECO:0000256" key="7">
    <source>
        <dbReference type="ARBA" id="ARBA00022553"/>
    </source>
</evidence>
<feature type="coiled-coil region" evidence="14">
    <location>
        <begin position="254"/>
        <end position="288"/>
    </location>
</feature>
<comment type="cofactor">
    <cofactor evidence="1">
        <name>Mg(2+)</name>
        <dbReference type="ChEBI" id="CHEBI:18420"/>
    </cofactor>
</comment>
<dbReference type="Gene3D" id="2.130.10.30">
    <property type="entry name" value="Regulator of chromosome condensation 1/beta-lactamase-inhibitor protein II"/>
    <property type="match status" value="1"/>
</dbReference>
<evidence type="ECO:0000256" key="5">
    <source>
        <dbReference type="ARBA" id="ARBA00022490"/>
    </source>
</evidence>
<feature type="compositionally biased region" description="Low complexity" evidence="15">
    <location>
        <begin position="183"/>
        <end position="205"/>
    </location>
</feature>
<comment type="subcellular location">
    <subcellularLocation>
        <location evidence="2">Cytoplasm</location>
    </subcellularLocation>
</comment>
<evidence type="ECO:0000256" key="4">
    <source>
        <dbReference type="ARBA" id="ARBA00012513"/>
    </source>
</evidence>
<keyword evidence="5" id="KW-0963">Cytoplasm</keyword>
<evidence type="ECO:0000256" key="3">
    <source>
        <dbReference type="ARBA" id="ARBA00010886"/>
    </source>
</evidence>
<evidence type="ECO:0000256" key="8">
    <source>
        <dbReference type="ARBA" id="ARBA00022723"/>
    </source>
</evidence>
<keyword evidence="9" id="KW-0547">Nucleotide-binding</keyword>
<dbReference type="SUPFAM" id="SSF50985">
    <property type="entry name" value="RCC1/BLIP-II"/>
    <property type="match status" value="1"/>
</dbReference>
<dbReference type="Pfam" id="PF13540">
    <property type="entry name" value="RCC1_2"/>
    <property type="match status" value="1"/>
</dbReference>
<evidence type="ECO:0000256" key="13">
    <source>
        <dbReference type="PROSITE-ProRule" id="PRU00235"/>
    </source>
</evidence>
<keyword evidence="7" id="KW-0597">Phosphoprotein</keyword>
<comment type="caution">
    <text evidence="16">The sequence shown here is derived from an EMBL/GenBank/DDBJ whole genome shotgun (WGS) entry which is preliminary data.</text>
</comment>
<keyword evidence="10" id="KW-0808">Transferase</keyword>
<keyword evidence="10" id="KW-0418">Kinase</keyword>
<dbReference type="EC" id="2.7.11.1" evidence="4"/>
<evidence type="ECO:0000313" key="17">
    <source>
        <dbReference type="Proteomes" id="UP001163046"/>
    </source>
</evidence>
<feature type="repeat" description="RCC1" evidence="13">
    <location>
        <begin position="23"/>
        <end position="82"/>
    </location>
</feature>
<dbReference type="PANTHER" id="PTHR44535">
    <property type="entry name" value="PROTEIN CBG16200"/>
    <property type="match status" value="1"/>
</dbReference>
<evidence type="ECO:0000256" key="11">
    <source>
        <dbReference type="ARBA" id="ARBA00022840"/>
    </source>
</evidence>
<proteinExistence type="inferred from homology"/>
<dbReference type="GO" id="GO:0004674">
    <property type="term" value="F:protein serine/threonine kinase activity"/>
    <property type="evidence" value="ECO:0007669"/>
    <property type="project" value="UniProtKB-KW"/>
</dbReference>
<organism evidence="16 17">
    <name type="scientific">Desmophyllum pertusum</name>
    <dbReference type="NCBI Taxonomy" id="174260"/>
    <lineage>
        <taxon>Eukaryota</taxon>
        <taxon>Metazoa</taxon>
        <taxon>Cnidaria</taxon>
        <taxon>Anthozoa</taxon>
        <taxon>Hexacorallia</taxon>
        <taxon>Scleractinia</taxon>
        <taxon>Caryophylliina</taxon>
        <taxon>Caryophylliidae</taxon>
        <taxon>Desmophyllum</taxon>
    </lineage>
</organism>
<keyword evidence="12" id="KW-0460">Magnesium</keyword>
<dbReference type="GO" id="GO:0005524">
    <property type="term" value="F:ATP binding"/>
    <property type="evidence" value="ECO:0007669"/>
    <property type="project" value="UniProtKB-KW"/>
</dbReference>
<protein>
    <recommendedName>
        <fullName evidence="4">non-specific serine/threonine protein kinase</fullName>
        <ecNumber evidence="4">2.7.11.1</ecNumber>
    </recommendedName>
</protein>
<feature type="region of interest" description="Disordered" evidence="15">
    <location>
        <begin position="322"/>
        <end position="347"/>
    </location>
</feature>
<evidence type="ECO:0000256" key="6">
    <source>
        <dbReference type="ARBA" id="ARBA00022527"/>
    </source>
</evidence>
<evidence type="ECO:0000256" key="1">
    <source>
        <dbReference type="ARBA" id="ARBA00001946"/>
    </source>
</evidence>
<gene>
    <name evidence="16" type="ORF">OS493_005658</name>
</gene>